<dbReference type="EMBL" id="CP003368">
    <property type="protein sequence ID" value="AGB28457.1"/>
    <property type="molecule type" value="Genomic_DNA"/>
</dbReference>
<name>F9D2G7_PREDD</name>
<gene>
    <name evidence="7" type="ordered locus">Prede_1129</name>
    <name evidence="8" type="ORF">HMPREF9136_0995</name>
</gene>
<dbReference type="GO" id="GO:0016887">
    <property type="term" value="F:ATP hydrolysis activity"/>
    <property type="evidence" value="ECO:0007669"/>
    <property type="project" value="InterPro"/>
</dbReference>
<evidence type="ECO:0000313" key="8">
    <source>
        <dbReference type="EMBL" id="EGQ15630.1"/>
    </source>
</evidence>
<dbReference type="FunFam" id="3.40.50.300:FF:000032">
    <property type="entry name" value="Export ABC transporter ATP-binding protein"/>
    <property type="match status" value="1"/>
</dbReference>
<feature type="domain" description="ABC transporter" evidence="6">
    <location>
        <begin position="3"/>
        <end position="238"/>
    </location>
</feature>
<dbReference type="InterPro" id="IPR003593">
    <property type="entry name" value="AAA+_ATPase"/>
</dbReference>
<evidence type="ECO:0000256" key="2">
    <source>
        <dbReference type="ARBA" id="ARBA00022741"/>
    </source>
</evidence>
<dbReference type="EMBL" id="AFPW01000013">
    <property type="protein sequence ID" value="EGQ15630.1"/>
    <property type="molecule type" value="Genomic_DNA"/>
</dbReference>
<evidence type="ECO:0000256" key="5">
    <source>
        <dbReference type="ARBA" id="ARBA00038388"/>
    </source>
</evidence>
<dbReference type="SUPFAM" id="SSF52540">
    <property type="entry name" value="P-loop containing nucleoside triphosphate hydrolases"/>
    <property type="match status" value="1"/>
</dbReference>
<evidence type="ECO:0000313" key="7">
    <source>
        <dbReference type="EMBL" id="AGB28457.1"/>
    </source>
</evidence>
<accession>F9D2G7</accession>
<evidence type="ECO:0000313" key="9">
    <source>
        <dbReference type="Proteomes" id="UP000007820"/>
    </source>
</evidence>
<evidence type="ECO:0000313" key="10">
    <source>
        <dbReference type="Proteomes" id="UP000010862"/>
    </source>
</evidence>
<dbReference type="AlphaFoldDB" id="F9D2G7"/>
<dbReference type="Pfam" id="PF00005">
    <property type="entry name" value="ABC_tran"/>
    <property type="match status" value="1"/>
</dbReference>
<dbReference type="PANTHER" id="PTHR42798">
    <property type="entry name" value="LIPOPROTEIN-RELEASING SYSTEM ATP-BINDING PROTEIN LOLD"/>
    <property type="match status" value="1"/>
</dbReference>
<dbReference type="GO" id="GO:0098796">
    <property type="term" value="C:membrane protein complex"/>
    <property type="evidence" value="ECO:0007669"/>
    <property type="project" value="UniProtKB-ARBA"/>
</dbReference>
<reference evidence="8 9" key="1">
    <citation type="submission" date="2011-04" db="EMBL/GenBank/DDBJ databases">
        <authorList>
            <person name="Muzny D."/>
            <person name="Qin X."/>
            <person name="Deng J."/>
            <person name="Jiang H."/>
            <person name="Liu Y."/>
            <person name="Qu J."/>
            <person name="Song X.-Z."/>
            <person name="Zhang L."/>
            <person name="Thornton R."/>
            <person name="Coyle M."/>
            <person name="Francisco L."/>
            <person name="Jackson L."/>
            <person name="Javaid M."/>
            <person name="Korchina V."/>
            <person name="Kovar C."/>
            <person name="Mata R."/>
            <person name="Mathew T."/>
            <person name="Ngo R."/>
            <person name="Nguyen L."/>
            <person name="Nguyen N."/>
            <person name="Okwuonu G."/>
            <person name="Ongeri F."/>
            <person name="Pham C."/>
            <person name="Simmons D."/>
            <person name="Wilczek-Boney K."/>
            <person name="Hale W."/>
            <person name="Jakkamsetti A."/>
            <person name="Pham P."/>
            <person name="Ruth R."/>
            <person name="San Lucas F."/>
            <person name="Warren J."/>
            <person name="Zhang J."/>
            <person name="Zhao Z."/>
            <person name="Zhou C."/>
            <person name="Zhu D."/>
            <person name="Lee S."/>
            <person name="Bess C."/>
            <person name="Blankenburg K."/>
            <person name="Forbes L."/>
            <person name="Fu Q."/>
            <person name="Gubbala S."/>
            <person name="Hirani K."/>
            <person name="Jayaseelan J.C."/>
            <person name="Lara F."/>
            <person name="Munidasa M."/>
            <person name="Palculict T."/>
            <person name="Patil S."/>
            <person name="Pu L.-L."/>
            <person name="Saada N."/>
            <person name="Tang L."/>
            <person name="Weissenberger G."/>
            <person name="Zhu Y."/>
            <person name="Hemphill L."/>
            <person name="Shang Y."/>
            <person name="Youmans B."/>
            <person name="Ayvaz T."/>
            <person name="Ross M."/>
            <person name="Santibanez J."/>
            <person name="Aqrawi P."/>
            <person name="Gross S."/>
            <person name="Joshi V."/>
            <person name="Fowler G."/>
            <person name="Nazareth L."/>
            <person name="Reid J."/>
            <person name="Worley K."/>
            <person name="Petrosino J."/>
            <person name="Highlander S."/>
            <person name="Gibbs R."/>
        </authorList>
    </citation>
    <scope>NUCLEOTIDE SEQUENCE [LARGE SCALE GENOMIC DNA]</scope>
    <source>
        <strain evidence="8 9">DSM 3688</strain>
    </source>
</reference>
<dbReference type="eggNOG" id="COG1136">
    <property type="taxonomic scope" value="Bacteria"/>
</dbReference>
<dbReference type="GO" id="GO:0005524">
    <property type="term" value="F:ATP binding"/>
    <property type="evidence" value="ECO:0007669"/>
    <property type="project" value="UniProtKB-KW"/>
</dbReference>
<dbReference type="GO" id="GO:0022857">
    <property type="term" value="F:transmembrane transporter activity"/>
    <property type="evidence" value="ECO:0007669"/>
    <property type="project" value="UniProtKB-ARBA"/>
</dbReference>
<dbReference type="KEGG" id="pdt:Prede_1129"/>
<dbReference type="InterPro" id="IPR017871">
    <property type="entry name" value="ABC_transporter-like_CS"/>
</dbReference>
<sequence length="240" mass="26711">MMIHLKDINKTYFGAQPLHVLKGISLDIDEGEFVSIMGASGSGKSTLLNILGILDNYDSGEYTLADTLIRDLSEKRAAEYRNRFIGFIFQSFNLIGFKTAVENVELPLFYQGVSRRKRHQMALDYLDRLELLPWADHYPNEMSGGQKQRVAIARALITNPKIILADEPTGALDSKTSVEVMALLKKLNVEERKTIVVVTHESGVANETNKIIHIKDGLIGRIEENLDHNASPFGGAGPMK</sequence>
<dbReference type="PATRIC" id="fig|908937.9.peg.1176"/>
<dbReference type="PANTHER" id="PTHR42798:SF6">
    <property type="entry name" value="CELL DIVISION ATP-BINDING PROTEIN FTSE"/>
    <property type="match status" value="1"/>
</dbReference>
<dbReference type="InterPro" id="IPR003439">
    <property type="entry name" value="ABC_transporter-like_ATP-bd"/>
</dbReference>
<keyword evidence="10" id="KW-1185">Reference proteome</keyword>
<dbReference type="Gene3D" id="3.40.50.300">
    <property type="entry name" value="P-loop containing nucleotide triphosphate hydrolases"/>
    <property type="match status" value="1"/>
</dbReference>
<evidence type="ECO:0000259" key="6">
    <source>
        <dbReference type="PROSITE" id="PS50893"/>
    </source>
</evidence>
<dbReference type="Proteomes" id="UP000010862">
    <property type="component" value="Chromosome 1"/>
</dbReference>
<keyword evidence="2" id="KW-0547">Nucleotide-binding</keyword>
<keyword evidence="1" id="KW-0813">Transport</keyword>
<comment type="similarity">
    <text evidence="5">Belongs to the ABC transporter superfamily. Macrolide exporter (TC 3.A.1.122) family.</text>
</comment>
<dbReference type="PROSITE" id="PS00211">
    <property type="entry name" value="ABC_TRANSPORTER_1"/>
    <property type="match status" value="1"/>
</dbReference>
<keyword evidence="8" id="KW-0378">Hydrolase</keyword>
<reference evidence="10" key="3">
    <citation type="submission" date="2012-02" db="EMBL/GenBank/DDBJ databases">
        <title>Complete sequence of chromosome 1 of Prevotella dentalis DSM 3688.</title>
        <authorList>
            <person name="Lucas S."/>
            <person name="Copeland A."/>
            <person name="Lapidus A."/>
            <person name="Glavina del Rio T."/>
            <person name="Dalin E."/>
            <person name="Tice H."/>
            <person name="Bruce D."/>
            <person name="Goodwin L."/>
            <person name="Pitluck S."/>
            <person name="Peters L."/>
            <person name="Mikhailova N."/>
            <person name="Chertkov O."/>
            <person name="Kyrpides N."/>
            <person name="Mavromatis K."/>
            <person name="Ivanova N."/>
            <person name="Brettin T."/>
            <person name="Detter J.C."/>
            <person name="Han C."/>
            <person name="Larimer F."/>
            <person name="Land M."/>
            <person name="Hauser L."/>
            <person name="Markowitz V."/>
            <person name="Cheng J.-F."/>
            <person name="Hugenholtz P."/>
            <person name="Woyke T."/>
            <person name="Wu D."/>
            <person name="Gronow S."/>
            <person name="Wellnitz S."/>
            <person name="Brambilla E."/>
            <person name="Klenk H.-P."/>
            <person name="Eisen J.A."/>
        </authorList>
    </citation>
    <scope>NUCLEOTIDE SEQUENCE [LARGE SCALE GENOMIC DNA]</scope>
    <source>
        <strain evidence="10">ATCC 49559 / DSM 3688 / JCM 13448 / NCTC 12043 / ES 2772</strain>
    </source>
</reference>
<dbReference type="SMART" id="SM00382">
    <property type="entry name" value="AAA"/>
    <property type="match status" value="1"/>
</dbReference>
<dbReference type="EC" id="3.6.3.-" evidence="8"/>
<dbReference type="InterPro" id="IPR027417">
    <property type="entry name" value="P-loop_NTPase"/>
</dbReference>
<evidence type="ECO:0000256" key="1">
    <source>
        <dbReference type="ARBA" id="ARBA00022448"/>
    </source>
</evidence>
<evidence type="ECO:0000256" key="4">
    <source>
        <dbReference type="ARBA" id="ARBA00022967"/>
    </source>
</evidence>
<protein>
    <submittedName>
        <fullName evidence="8">ABC superfamily ATP binding cassette transporter, ABC protein</fullName>
        <ecNumber evidence="8">3.6.3.-</ecNumber>
    </submittedName>
    <submittedName>
        <fullName evidence="7">ABC-type antimicrobial peptide transport system, ATPase component</fullName>
    </submittedName>
</protein>
<dbReference type="InterPro" id="IPR017911">
    <property type="entry name" value="MacB-like_ATP-bd"/>
</dbReference>
<dbReference type="PROSITE" id="PS50893">
    <property type="entry name" value="ABC_TRANSPORTER_2"/>
    <property type="match status" value="1"/>
</dbReference>
<evidence type="ECO:0000256" key="3">
    <source>
        <dbReference type="ARBA" id="ARBA00022840"/>
    </source>
</evidence>
<organism evidence="8 9">
    <name type="scientific">Prevotella dentalis (strain ATCC 49559 / DSM 3688 / JCM 13448 / NCTC 12043 / ES 2772)</name>
    <name type="common">Mitsuokella dentalis</name>
    <dbReference type="NCBI Taxonomy" id="908937"/>
    <lineage>
        <taxon>Bacteria</taxon>
        <taxon>Pseudomonadati</taxon>
        <taxon>Bacteroidota</taxon>
        <taxon>Bacteroidia</taxon>
        <taxon>Bacteroidales</taxon>
        <taxon>Prevotellaceae</taxon>
        <taxon>Prevotella</taxon>
    </lineage>
</organism>
<dbReference type="HOGENOM" id="CLU_000604_1_22_10"/>
<keyword evidence="4" id="KW-1278">Translocase</keyword>
<dbReference type="STRING" id="908937.Prede_1129"/>
<proteinExistence type="inferred from homology"/>
<reference evidence="7" key="2">
    <citation type="submission" date="2012-02" db="EMBL/GenBank/DDBJ databases">
        <title>Complete sequence of chromosome 1 of Prevotella dentalis DSM 3688.</title>
        <authorList>
            <consortium name="US DOE Joint Genome Institute (JGI-PGF)"/>
            <person name="Lucas S."/>
            <person name="Copeland A."/>
            <person name="Lapidus A."/>
            <person name="Glavina del Rio T."/>
            <person name="Dalin E."/>
            <person name="Tice H."/>
            <person name="Bruce D."/>
            <person name="Goodwin L."/>
            <person name="Pitluck S."/>
            <person name="Peters L."/>
            <person name="Mikhailova N."/>
            <person name="Chertkov O."/>
            <person name="Kyrpides N."/>
            <person name="Mavromatis K."/>
            <person name="Ivanova N."/>
            <person name="Brettin T."/>
            <person name="Detter J.C."/>
            <person name="Han C."/>
            <person name="Larimer F."/>
            <person name="Land M."/>
            <person name="Hauser L."/>
            <person name="Markowitz V."/>
            <person name="Cheng J.-F."/>
            <person name="Hugenholtz P."/>
            <person name="Woyke T."/>
            <person name="Wu D."/>
            <person name="Gronow S."/>
            <person name="Wellnitz S."/>
            <person name="Brambilla E."/>
            <person name="Klenk H.-P."/>
            <person name="Eisen J.A."/>
        </authorList>
    </citation>
    <scope>NUCLEOTIDE SEQUENCE [LARGE SCALE GENOMIC DNA]</scope>
    <source>
        <strain evidence="7">DSM 3688</strain>
    </source>
</reference>
<keyword evidence="3" id="KW-0067">ATP-binding</keyword>
<dbReference type="Proteomes" id="UP000007820">
    <property type="component" value="Unassembled WGS sequence"/>
</dbReference>
<dbReference type="CDD" id="cd03255">
    <property type="entry name" value="ABC_MJ0796_LolCDE_FtsE"/>
    <property type="match status" value="1"/>
</dbReference>